<dbReference type="EMBL" id="KZ346741">
    <property type="protein sequence ID" value="PIO69208.1"/>
    <property type="molecule type" value="Genomic_DNA"/>
</dbReference>
<keyword evidence="3" id="KW-1185">Reference proteome</keyword>
<evidence type="ECO:0000313" key="3">
    <source>
        <dbReference type="Proteomes" id="UP000230423"/>
    </source>
</evidence>
<keyword evidence="1" id="KW-0812">Transmembrane</keyword>
<keyword evidence="1" id="KW-1133">Transmembrane helix</keyword>
<sequence length="177" mass="20248">MPRVYYRPMNFTDHCFKIPAKVNIGMAPCSNSMCVTANILVTISFVDALPACSSMVRRRERKVRQYLKLVHGGVCMETLLGHLRDADKAGGCQSRSVVHISSMPPQPKSFVMFRKSRMWLVFRFGYALDDDAIDGPLCLLSWCHRQTCCALFVVIRRCDATFLLVLWILLTILWVER</sequence>
<protein>
    <submittedName>
        <fullName evidence="2">Uncharacterized protein</fullName>
    </submittedName>
</protein>
<dbReference type="InterPro" id="IPR010558">
    <property type="entry name" value="Ly-6-related"/>
</dbReference>
<name>A0A2G9UG34_TELCI</name>
<proteinExistence type="predicted"/>
<dbReference type="Pfam" id="PF06579">
    <property type="entry name" value="Ly-6_related"/>
    <property type="match status" value="1"/>
</dbReference>
<evidence type="ECO:0000313" key="2">
    <source>
        <dbReference type="EMBL" id="PIO69208.1"/>
    </source>
</evidence>
<dbReference type="OrthoDB" id="5854121at2759"/>
<organism evidence="2 3">
    <name type="scientific">Teladorsagia circumcincta</name>
    <name type="common">Brown stomach worm</name>
    <name type="synonym">Ostertagia circumcincta</name>
    <dbReference type="NCBI Taxonomy" id="45464"/>
    <lineage>
        <taxon>Eukaryota</taxon>
        <taxon>Metazoa</taxon>
        <taxon>Ecdysozoa</taxon>
        <taxon>Nematoda</taxon>
        <taxon>Chromadorea</taxon>
        <taxon>Rhabditida</taxon>
        <taxon>Rhabditina</taxon>
        <taxon>Rhabditomorpha</taxon>
        <taxon>Strongyloidea</taxon>
        <taxon>Trichostrongylidae</taxon>
        <taxon>Teladorsagia</taxon>
    </lineage>
</organism>
<dbReference type="AlphaFoldDB" id="A0A2G9UG34"/>
<evidence type="ECO:0000256" key="1">
    <source>
        <dbReference type="SAM" id="Phobius"/>
    </source>
</evidence>
<accession>A0A2G9UG34</accession>
<keyword evidence="1" id="KW-0472">Membrane</keyword>
<reference evidence="2 3" key="1">
    <citation type="submission" date="2015-09" db="EMBL/GenBank/DDBJ databases">
        <title>Draft genome of the parasitic nematode Teladorsagia circumcincta isolate WARC Sus (inbred).</title>
        <authorList>
            <person name="Mitreva M."/>
        </authorList>
    </citation>
    <scope>NUCLEOTIDE SEQUENCE [LARGE SCALE GENOMIC DNA]</scope>
    <source>
        <strain evidence="2 3">S</strain>
    </source>
</reference>
<feature type="transmembrane region" description="Helical" evidence="1">
    <location>
        <begin position="154"/>
        <end position="175"/>
    </location>
</feature>
<dbReference type="Proteomes" id="UP000230423">
    <property type="component" value="Unassembled WGS sequence"/>
</dbReference>
<gene>
    <name evidence="2" type="ORF">TELCIR_08978</name>
</gene>